<organism evidence="1 2">
    <name type="scientific">Liparis tanakae</name>
    <name type="common">Tanaka's snailfish</name>
    <dbReference type="NCBI Taxonomy" id="230148"/>
    <lineage>
        <taxon>Eukaryota</taxon>
        <taxon>Metazoa</taxon>
        <taxon>Chordata</taxon>
        <taxon>Craniata</taxon>
        <taxon>Vertebrata</taxon>
        <taxon>Euteleostomi</taxon>
        <taxon>Actinopterygii</taxon>
        <taxon>Neopterygii</taxon>
        <taxon>Teleostei</taxon>
        <taxon>Neoteleostei</taxon>
        <taxon>Acanthomorphata</taxon>
        <taxon>Eupercaria</taxon>
        <taxon>Perciformes</taxon>
        <taxon>Cottioidei</taxon>
        <taxon>Cottales</taxon>
        <taxon>Liparidae</taxon>
        <taxon>Liparis</taxon>
    </lineage>
</organism>
<dbReference type="Proteomes" id="UP000314294">
    <property type="component" value="Unassembled WGS sequence"/>
</dbReference>
<evidence type="ECO:0000313" key="2">
    <source>
        <dbReference type="Proteomes" id="UP000314294"/>
    </source>
</evidence>
<keyword evidence="2" id="KW-1185">Reference proteome</keyword>
<name>A0A4Z2HYH9_9TELE</name>
<protein>
    <submittedName>
        <fullName evidence="1">Uncharacterized protein</fullName>
    </submittedName>
</protein>
<proteinExistence type="predicted"/>
<evidence type="ECO:0000313" key="1">
    <source>
        <dbReference type="EMBL" id="TNN70375.1"/>
    </source>
</evidence>
<accession>A0A4Z2HYH9</accession>
<sequence>MSDGCLSNPSYPQFLWYPKAKSSTLNLDKTPRIDIGSEPVVHMLQWFGGKLFKSGRELRKSRIIGLKHLMLNKEKLQVAKVIVVAMAGSGSTAVCWLDSGLSRDKLAGDRSGPAQGLNMEEM</sequence>
<dbReference type="AlphaFoldDB" id="A0A4Z2HYH9"/>
<comment type="caution">
    <text evidence="1">The sequence shown here is derived from an EMBL/GenBank/DDBJ whole genome shotgun (WGS) entry which is preliminary data.</text>
</comment>
<gene>
    <name evidence="1" type="ORF">EYF80_019401</name>
</gene>
<dbReference type="EMBL" id="SRLO01000164">
    <property type="protein sequence ID" value="TNN70375.1"/>
    <property type="molecule type" value="Genomic_DNA"/>
</dbReference>
<reference evidence="1 2" key="1">
    <citation type="submission" date="2019-03" db="EMBL/GenBank/DDBJ databases">
        <title>First draft genome of Liparis tanakae, snailfish: a comprehensive survey of snailfish specific genes.</title>
        <authorList>
            <person name="Kim W."/>
            <person name="Song I."/>
            <person name="Jeong J.-H."/>
            <person name="Kim D."/>
            <person name="Kim S."/>
            <person name="Ryu S."/>
            <person name="Song J.Y."/>
            <person name="Lee S.K."/>
        </authorList>
    </citation>
    <scope>NUCLEOTIDE SEQUENCE [LARGE SCALE GENOMIC DNA]</scope>
    <source>
        <tissue evidence="1">Muscle</tissue>
    </source>
</reference>